<feature type="region of interest" description="Disordered" evidence="1">
    <location>
        <begin position="360"/>
        <end position="386"/>
    </location>
</feature>
<feature type="compositionally biased region" description="Polar residues" evidence="1">
    <location>
        <begin position="366"/>
        <end position="379"/>
    </location>
</feature>
<reference evidence="2" key="1">
    <citation type="journal article" date="2019" name="Sci. Rep.">
        <title>Draft genome of Tanacetum cinerariifolium, the natural source of mosquito coil.</title>
        <authorList>
            <person name="Yamashiro T."/>
            <person name="Shiraishi A."/>
            <person name="Satake H."/>
            <person name="Nakayama K."/>
        </authorList>
    </citation>
    <scope>NUCLEOTIDE SEQUENCE</scope>
</reference>
<comment type="caution">
    <text evidence="2">The sequence shown here is derived from an EMBL/GenBank/DDBJ whole genome shotgun (WGS) entry which is preliminary data.</text>
</comment>
<gene>
    <name evidence="2" type="ORF">Tci_035317</name>
</gene>
<dbReference type="EMBL" id="BKCJ010004829">
    <property type="protein sequence ID" value="GEU63339.1"/>
    <property type="molecule type" value="Genomic_DNA"/>
</dbReference>
<accession>A0A6L2LQD3</accession>
<name>A0A6L2LQD3_TANCI</name>
<feature type="compositionally biased region" description="Basic and acidic residues" evidence="1">
    <location>
        <begin position="102"/>
        <end position="112"/>
    </location>
</feature>
<feature type="region of interest" description="Disordered" evidence="1">
    <location>
        <begin position="102"/>
        <end position="122"/>
    </location>
</feature>
<dbReference type="AlphaFoldDB" id="A0A6L2LQD3"/>
<protein>
    <submittedName>
        <fullName evidence="2">Uncharacterized protein</fullName>
    </submittedName>
</protein>
<evidence type="ECO:0000313" key="2">
    <source>
        <dbReference type="EMBL" id="GEU63339.1"/>
    </source>
</evidence>
<proteinExistence type="predicted"/>
<sequence>MPGSQPREMASESSQAVVILKFDMHIHTSTFTTKEFKQAITDYCIPTDLHPRLPSPELTMDKLLPSVIGIYLKQLEQVSADRCKQSDPVRDQRAIPDAMPWRHTDTNVRDDFPTNYNEADADPDVGKEVVDLSENTRVPTTPPVHTTQEEQFEHGNTQVHVVYSDAHSFHSVHNEDNDEDATTYRYVPEWGLREDLRICSYRACKELISHLATPAQDEVLSSLSNYETDLQREMQTNDGQSKKHALLENDYSQCSDRERELMDSLKDMEKERDNWRKTASNQVIREFVPAVVSRLHSIVEYQKSLAVPIGMCFTAGSKAWKDKHREHFTKQYPYFQKVADSYRLPLDELMKISLNVSPSKDDQGGTLVQNVNGGSTNPTLEDAPPS</sequence>
<organism evidence="2">
    <name type="scientific">Tanacetum cinerariifolium</name>
    <name type="common">Dalmatian daisy</name>
    <name type="synonym">Chrysanthemum cinerariifolium</name>
    <dbReference type="NCBI Taxonomy" id="118510"/>
    <lineage>
        <taxon>Eukaryota</taxon>
        <taxon>Viridiplantae</taxon>
        <taxon>Streptophyta</taxon>
        <taxon>Embryophyta</taxon>
        <taxon>Tracheophyta</taxon>
        <taxon>Spermatophyta</taxon>
        <taxon>Magnoliopsida</taxon>
        <taxon>eudicotyledons</taxon>
        <taxon>Gunneridae</taxon>
        <taxon>Pentapetalae</taxon>
        <taxon>asterids</taxon>
        <taxon>campanulids</taxon>
        <taxon>Asterales</taxon>
        <taxon>Asteraceae</taxon>
        <taxon>Asteroideae</taxon>
        <taxon>Anthemideae</taxon>
        <taxon>Anthemidinae</taxon>
        <taxon>Tanacetum</taxon>
    </lineage>
</organism>
<evidence type="ECO:0000256" key="1">
    <source>
        <dbReference type="SAM" id="MobiDB-lite"/>
    </source>
</evidence>